<dbReference type="Gene3D" id="3.20.20.80">
    <property type="entry name" value="Glycosidases"/>
    <property type="match status" value="1"/>
</dbReference>
<dbReference type="NCBIfam" id="TIGR02104">
    <property type="entry name" value="pulA_typeI"/>
    <property type="match status" value="1"/>
</dbReference>
<dbReference type="SUPFAM" id="SSF81296">
    <property type="entry name" value="E set domains"/>
    <property type="match status" value="1"/>
</dbReference>
<dbReference type="PANTHER" id="PTHR43002">
    <property type="entry name" value="GLYCOGEN DEBRANCHING ENZYME"/>
    <property type="match status" value="1"/>
</dbReference>
<dbReference type="InterPro" id="IPR004193">
    <property type="entry name" value="Glyco_hydro_13_N"/>
</dbReference>
<dbReference type="CDD" id="cd11341">
    <property type="entry name" value="AmyAc_Pullulanase_LD-like"/>
    <property type="match status" value="1"/>
</dbReference>
<dbReference type="InterPro" id="IPR006047">
    <property type="entry name" value="GH13_cat_dom"/>
</dbReference>
<evidence type="ECO:0000313" key="3">
    <source>
        <dbReference type="EMBL" id="RLQ97888.1"/>
    </source>
</evidence>
<name>A0A3L7K4D7_9BACI</name>
<dbReference type="GO" id="GO:0051060">
    <property type="term" value="F:pullulanase activity"/>
    <property type="evidence" value="ECO:0007669"/>
    <property type="project" value="UniProtKB-EC"/>
</dbReference>
<dbReference type="InterPro" id="IPR014756">
    <property type="entry name" value="Ig_E-set"/>
</dbReference>
<dbReference type="Gene3D" id="2.60.40.1180">
    <property type="entry name" value="Golgi alpha-mannosidase II"/>
    <property type="match status" value="1"/>
</dbReference>
<dbReference type="RefSeq" id="WP_121678580.1">
    <property type="nucleotide sequence ID" value="NZ_RCVZ01000001.1"/>
</dbReference>
<evidence type="ECO:0000259" key="2">
    <source>
        <dbReference type="SMART" id="SM00642"/>
    </source>
</evidence>
<comment type="similarity">
    <text evidence="1">Belongs to the glycosyl hydrolase 13 family.</text>
</comment>
<dbReference type="InterPro" id="IPR040697">
    <property type="entry name" value="PulA_N1"/>
</dbReference>
<keyword evidence="3" id="KW-0326">Glycosidase</keyword>
<dbReference type="InterPro" id="IPR011840">
    <property type="entry name" value="PulA_typeI"/>
</dbReference>
<comment type="caution">
    <text evidence="3">The sequence shown here is derived from an EMBL/GenBank/DDBJ whole genome shotgun (WGS) entry which is preliminary data.</text>
</comment>
<keyword evidence="4" id="KW-1185">Reference proteome</keyword>
<evidence type="ECO:0000256" key="1">
    <source>
        <dbReference type="ARBA" id="ARBA00008061"/>
    </source>
</evidence>
<dbReference type="Pfam" id="PF02922">
    <property type="entry name" value="CBM_48"/>
    <property type="match status" value="1"/>
</dbReference>
<gene>
    <name evidence="3" type="primary">pulA</name>
    <name evidence="3" type="ORF">D9X91_00385</name>
</gene>
<sequence>MDRMERIFKAYLDGMNTVVILLPYHYYNGDSSRFFLEKKDEKWDLEIHEIIPLEEEKKYICHTQHSPQFGCTYYIIDEHGNETDLQIGAVIRSPEFDQIHYDDLNDFGCSYSKSKSVFKVWAPTATDAFVKMIGPDEKEETKIPMVRSKKGTWTAEIDGDLEGVKYRYSVKNNLEWKEAVDPYTKAVSVNSEWGIVVDMTKTRMDDESLRPELPIADAIIYEANIRDLTSHPNSGIVQKRSYNGLAERNTVGSNQQKTGLSFVSSLGVTHLELLPFNDFYGIPDQDPASMYNWGYNPLFFNVPEGSYSTDPTDPYTRINELKNMIRTIHEEGLSVIMDVVYNHVYVRETSSFEILVPGYYFRHDLYGTPANGTGVGNDFASEKLMARKFIVDSVRYWMKEYMVDGFRFDLMGILDIGTLKEVSKAASDIYPHVLLLGEGWELNTPLPANDKANIRNANQLQEVAFFNDFFRDTVKGSTFDLYERGYALGHSRLVRKAIQVMTGRGVFNSPLQSINYIESHDNHTLWDKIQFCFPNQEERNIKRHRLATSIVLLSQGIPFIHAGQEFFRTKNGVDNSYKHPDEVNWMDWDRSYQYKKNVDYIRRLISMRKQHKAFRLETLDEIRKYIEVFLVDENVIGLHLKEVGVFGPCNHIAILVNPEENGKEAELPEVEGKWTLWSDGEEVWDLGKQIVERKILLEPISCKVYAAR</sequence>
<dbReference type="Proteomes" id="UP000276770">
    <property type="component" value="Unassembled WGS sequence"/>
</dbReference>
<dbReference type="InterPro" id="IPR049117">
    <property type="entry name" value="pulA_all-beta"/>
</dbReference>
<dbReference type="EMBL" id="RCVZ01000001">
    <property type="protein sequence ID" value="RLQ97888.1"/>
    <property type="molecule type" value="Genomic_DNA"/>
</dbReference>
<dbReference type="GO" id="GO:0005975">
    <property type="term" value="P:carbohydrate metabolic process"/>
    <property type="evidence" value="ECO:0007669"/>
    <property type="project" value="InterPro"/>
</dbReference>
<dbReference type="CDD" id="cd02860">
    <property type="entry name" value="E_set_Pullulanase"/>
    <property type="match status" value="1"/>
</dbReference>
<dbReference type="EC" id="3.2.1.41" evidence="3"/>
<accession>A0A3L7K4D7</accession>
<dbReference type="Gene3D" id="2.60.40.2320">
    <property type="match status" value="1"/>
</dbReference>
<dbReference type="SUPFAM" id="SSF51445">
    <property type="entry name" value="(Trans)glycosidases"/>
    <property type="match status" value="1"/>
</dbReference>
<keyword evidence="3" id="KW-0378">Hydrolase</keyword>
<organism evidence="3 4">
    <name type="scientific">Falsibacillus albus</name>
    <dbReference type="NCBI Taxonomy" id="2478915"/>
    <lineage>
        <taxon>Bacteria</taxon>
        <taxon>Bacillati</taxon>
        <taxon>Bacillota</taxon>
        <taxon>Bacilli</taxon>
        <taxon>Bacillales</taxon>
        <taxon>Bacillaceae</taxon>
        <taxon>Falsibacillus</taxon>
    </lineage>
</organism>
<dbReference type="InterPro" id="IPR013783">
    <property type="entry name" value="Ig-like_fold"/>
</dbReference>
<evidence type="ECO:0000313" key="4">
    <source>
        <dbReference type="Proteomes" id="UP000276770"/>
    </source>
</evidence>
<dbReference type="OrthoDB" id="9761875at2"/>
<dbReference type="InterPro" id="IPR013780">
    <property type="entry name" value="Glyco_hydro_b"/>
</dbReference>
<dbReference type="Pfam" id="PF21653">
    <property type="entry name" value="pulA_all-beta"/>
    <property type="match status" value="1"/>
</dbReference>
<feature type="domain" description="Glycosyl hydrolase family 13 catalytic" evidence="2">
    <location>
        <begin position="234"/>
        <end position="602"/>
    </location>
</feature>
<dbReference type="InterPro" id="IPR017853">
    <property type="entry name" value="GH"/>
</dbReference>
<dbReference type="SMART" id="SM00642">
    <property type="entry name" value="Aamy"/>
    <property type="match status" value="1"/>
</dbReference>
<dbReference type="Gene3D" id="2.60.40.10">
    <property type="entry name" value="Immunoglobulins"/>
    <property type="match status" value="1"/>
</dbReference>
<proteinExistence type="inferred from homology"/>
<reference evidence="3 4" key="1">
    <citation type="submission" date="2018-10" db="EMBL/GenBank/DDBJ databases">
        <title>Falsibacillus sp. genome draft.</title>
        <authorList>
            <person name="Shi S."/>
        </authorList>
    </citation>
    <scope>NUCLEOTIDE SEQUENCE [LARGE SCALE GENOMIC DNA]</scope>
    <source>
        <strain evidence="3 4">GY 10110</strain>
    </source>
</reference>
<protein>
    <submittedName>
        <fullName evidence="3">Type I pullulanase</fullName>
        <ecNumber evidence="3">3.2.1.41</ecNumber>
    </submittedName>
</protein>
<dbReference type="AlphaFoldDB" id="A0A3L7K4D7"/>
<dbReference type="Pfam" id="PF17999">
    <property type="entry name" value="PulA_N1"/>
    <property type="match status" value="1"/>
</dbReference>